<gene>
    <name evidence="1" type="ORF">METZ01_LOCUS279514</name>
</gene>
<reference evidence="1" key="1">
    <citation type="submission" date="2018-05" db="EMBL/GenBank/DDBJ databases">
        <authorList>
            <person name="Lanie J.A."/>
            <person name="Ng W.-L."/>
            <person name="Kazmierczak K.M."/>
            <person name="Andrzejewski T.M."/>
            <person name="Davidsen T.M."/>
            <person name="Wayne K.J."/>
            <person name="Tettelin H."/>
            <person name="Glass J.I."/>
            <person name="Rusch D."/>
            <person name="Podicherti R."/>
            <person name="Tsui H.-C.T."/>
            <person name="Winkler M.E."/>
        </authorList>
    </citation>
    <scope>NUCLEOTIDE SEQUENCE</scope>
</reference>
<sequence length="86" mass="9162">MKPKNKLIQTLTVATLLAALTLSVSAQDKTLPDPDGKPADMTRPVQVYILLGQSNMLGAGKIKGGDGSLEHAVKEKNLYPYLVDVA</sequence>
<evidence type="ECO:0008006" key="2">
    <source>
        <dbReference type="Google" id="ProtNLM"/>
    </source>
</evidence>
<evidence type="ECO:0000313" key="1">
    <source>
        <dbReference type="EMBL" id="SVC26660.1"/>
    </source>
</evidence>
<dbReference type="AlphaFoldDB" id="A0A382KQC7"/>
<organism evidence="1">
    <name type="scientific">marine metagenome</name>
    <dbReference type="NCBI Taxonomy" id="408172"/>
    <lineage>
        <taxon>unclassified sequences</taxon>
        <taxon>metagenomes</taxon>
        <taxon>ecological metagenomes</taxon>
    </lineage>
</organism>
<proteinExistence type="predicted"/>
<dbReference type="EMBL" id="UINC01082149">
    <property type="protein sequence ID" value="SVC26660.1"/>
    <property type="molecule type" value="Genomic_DNA"/>
</dbReference>
<accession>A0A382KQC7</accession>
<name>A0A382KQC7_9ZZZZ</name>
<protein>
    <recommendedName>
        <fullName evidence="2">Sialate O-acetylesterase domain-containing protein</fullName>
    </recommendedName>
</protein>
<feature type="non-terminal residue" evidence="1">
    <location>
        <position position="86"/>
    </location>
</feature>